<evidence type="ECO:0000313" key="6">
    <source>
        <dbReference type="Proteomes" id="UP000014064"/>
    </source>
</evidence>
<dbReference type="OrthoDB" id="10070927at2759"/>
<dbReference type="InterPro" id="IPR056513">
    <property type="entry name" value="INO80F"/>
</dbReference>
<feature type="compositionally biased region" description="Polar residues" evidence="3">
    <location>
        <begin position="81"/>
        <end position="92"/>
    </location>
</feature>
<dbReference type="EMBL" id="KE007244">
    <property type="protein sequence ID" value="EOQ99106.1"/>
    <property type="molecule type" value="Genomic_DNA"/>
</dbReference>
<evidence type="ECO:0000256" key="1">
    <source>
        <dbReference type="ARBA" id="ARBA00004123"/>
    </source>
</evidence>
<evidence type="ECO:0000256" key="3">
    <source>
        <dbReference type="SAM" id="MobiDB-lite"/>
    </source>
</evidence>
<feature type="domain" description="INO80 complex subunit F" evidence="4">
    <location>
        <begin position="99"/>
        <end position="145"/>
    </location>
</feature>
<dbReference type="Pfam" id="PF24245">
    <property type="entry name" value="INO80F"/>
    <property type="match status" value="1"/>
</dbReference>
<proteinExistence type="predicted"/>
<gene>
    <name evidence="5" type="ORF">J056_002432</name>
</gene>
<feature type="region of interest" description="Disordered" evidence="3">
    <location>
        <begin position="47"/>
        <end position="98"/>
    </location>
</feature>
<dbReference type="RefSeq" id="XP_009269972.1">
    <property type="nucleotide sequence ID" value="XM_009271697.1"/>
</dbReference>
<dbReference type="STRING" id="1299270.R9AA98"/>
<keyword evidence="6" id="KW-1185">Reference proteome</keyword>
<dbReference type="eggNOG" id="ENOG502SCA1">
    <property type="taxonomic scope" value="Eukaryota"/>
</dbReference>
<sequence length="161" mass="17847">MSEGVREEERLPPINMIGVGGSGVTEGVNGVPGVSTISTISPSVPHNLQQQQQQLPIGLPQSTQASHSTHSSQAATKARNRNPSANGPTVASQADDEKYVNKFREMKFKTRGVMRENDSLYLKLLKTQWSIKRAKLFRAILYERLQDVKDKEVDKDDTNDV</sequence>
<evidence type="ECO:0000313" key="5">
    <source>
        <dbReference type="EMBL" id="EOQ99106.1"/>
    </source>
</evidence>
<dbReference type="GeneID" id="20375384"/>
<protein>
    <recommendedName>
        <fullName evidence="4">INO80 complex subunit F domain-containing protein</fullName>
    </recommendedName>
</protein>
<dbReference type="Proteomes" id="UP000014064">
    <property type="component" value="Unassembled WGS sequence"/>
</dbReference>
<keyword evidence="2" id="KW-0539">Nucleus</keyword>
<name>R9AA98_WALI9</name>
<reference evidence="6" key="1">
    <citation type="journal article" date="2013" name="BMC Genomics">
        <title>Genome and transcriptome sequencing of the halophilic fungus Wallemia ichthyophaga: haloadaptations present and absent.</title>
        <authorList>
            <person name="Zajc J."/>
            <person name="Liu Y."/>
            <person name="Dai W."/>
            <person name="Yang Z."/>
            <person name="Hu J."/>
            <person name="Gostincar C."/>
            <person name="Gunde-Cimerman N."/>
        </authorList>
    </citation>
    <scope>NUCLEOTIDE SEQUENCE [LARGE SCALE GENOMIC DNA]</scope>
    <source>
        <strain evidence="6">EXF-994 / CBS 113033</strain>
    </source>
</reference>
<feature type="compositionally biased region" description="Low complexity" evidence="3">
    <location>
        <begin position="61"/>
        <end position="76"/>
    </location>
</feature>
<evidence type="ECO:0000259" key="4">
    <source>
        <dbReference type="Pfam" id="PF24245"/>
    </source>
</evidence>
<dbReference type="KEGG" id="wic:J056_002432"/>
<dbReference type="HOGENOM" id="CLU_1797941_0_0_1"/>
<dbReference type="AlphaFoldDB" id="R9AA98"/>
<evidence type="ECO:0000256" key="2">
    <source>
        <dbReference type="ARBA" id="ARBA00023242"/>
    </source>
</evidence>
<organism evidence="5 6">
    <name type="scientific">Wallemia ichthyophaga (strain EXF-994 / CBS 113033)</name>
    <dbReference type="NCBI Taxonomy" id="1299270"/>
    <lineage>
        <taxon>Eukaryota</taxon>
        <taxon>Fungi</taxon>
        <taxon>Dikarya</taxon>
        <taxon>Basidiomycota</taxon>
        <taxon>Wallemiomycotina</taxon>
        <taxon>Wallemiomycetes</taxon>
        <taxon>Wallemiales</taxon>
        <taxon>Wallemiaceae</taxon>
        <taxon>Wallemia</taxon>
    </lineage>
</organism>
<dbReference type="GO" id="GO:0005634">
    <property type="term" value="C:nucleus"/>
    <property type="evidence" value="ECO:0007669"/>
    <property type="project" value="UniProtKB-SubCell"/>
</dbReference>
<accession>R9AA98</accession>
<comment type="subcellular location">
    <subcellularLocation>
        <location evidence="1">Nucleus</location>
    </subcellularLocation>
</comment>